<feature type="transmembrane region" description="Helical" evidence="2">
    <location>
        <begin position="1165"/>
        <end position="1187"/>
    </location>
</feature>
<dbReference type="EMBL" id="CAXDID020000395">
    <property type="protein sequence ID" value="CAL6086765.1"/>
    <property type="molecule type" value="Genomic_DNA"/>
</dbReference>
<gene>
    <name evidence="3" type="ORF">HINF_LOCUS28157</name>
    <name evidence="4" type="ORF">HINF_LOCUS63324</name>
</gene>
<comment type="caution">
    <text evidence="3">The sequence shown here is derived from an EMBL/GenBank/DDBJ whole genome shotgun (WGS) entry which is preliminary data.</text>
</comment>
<feature type="compositionally biased region" description="Polar residues" evidence="1">
    <location>
        <begin position="1194"/>
        <end position="1211"/>
    </location>
</feature>
<evidence type="ECO:0000256" key="2">
    <source>
        <dbReference type="SAM" id="Phobius"/>
    </source>
</evidence>
<keyword evidence="2" id="KW-1133">Transmembrane helix</keyword>
<protein>
    <submittedName>
        <fullName evidence="3">Uncharacterized protein</fullName>
    </submittedName>
</protein>
<keyword evidence="2" id="KW-0812">Transmembrane</keyword>
<dbReference type="Proteomes" id="UP001642409">
    <property type="component" value="Unassembled WGS sequence"/>
</dbReference>
<dbReference type="AlphaFoldDB" id="A0AA86U798"/>
<proteinExistence type="predicted"/>
<reference evidence="4 5" key="2">
    <citation type="submission" date="2024-07" db="EMBL/GenBank/DDBJ databases">
        <authorList>
            <person name="Akdeniz Z."/>
        </authorList>
    </citation>
    <scope>NUCLEOTIDE SEQUENCE [LARGE SCALE GENOMIC DNA]</scope>
</reference>
<sequence length="1228" mass="133932">MLSSIILVFAQIQAQKNCKPYEKLVATDNSIAATYSCQCKYKTCECSAGLYLQVDGSCKATCNKYEVPTTIQLAADKSINYCACPQSLMMIINNEYKCNASCSAFIHSFTCVDSCPDGFVVGLSGVHCIPTTDCFYSDAKDYSDFTEIIVNKDNQSQCVCANSSLKIRADNLTCNFTCLDTQNQIPGRCLCRTGWFDPICPCPAQTPLFYNQKCYQRCPSGTVLTFNQTNCTSACPLTQQVSLVLSNGLKVPACTCNQSLYDAECPCAQPNPFKFFDTKANQTYFDKTKDISNYTNLCVSYCPTNYSFDKTANQCTLKICDKPTLLNWDGTCQANCTGVLLYTSYCLEKCPVSFVTLINKNCASKCNITQVDVGGICTCNEKYWDNDCSCKAGKFKHPVNQTCVDYCDHGYYADGNKCMLFTNICPTGYVQNYNGQCTFNCTGVVLNEQVCLEKCPDDSYVIALNRRCVKKDGLTLDDTLTINTDGYITCKNSGQSLSLDKSKCINTCGANQYSLKNTEISQREILMCMCNPNAPFTVKSECSATCNNNKTYGYDFNECIELQDCIFPFGNAKQSGQISQMQRAPKQQIEISSKNTAPSKDGYQCQATSVFYKDDGLCSKGQSCLRIDTNPCQIKGQMCQPLKSGDTEDSICQAGQKCYKLEQSPCDATKSCQDDLIGVTGDGICGKGQSCQLIVNPCFQYERCLPDSKSTNDAYCGAGYSCQLIGQCGYGKVCAPAFAANQSDSTCQGIGSQVGQSMTCQSVPTNNCPTGHFCQQATAQYPTDNIKCSKSVQSCQLDPAPCDEGYQCLTTTGFNSKACQAGQSCQKVENKCDQGYVCQKDMSGGSDLVKCAVGQTCQLITRPCQTGYVCKIHGGTPLNDDYNCVSGQSCQLDDGNRCIKGYLCQAAPSGQTADANCPAYKMCKLHPSPCAAGYSCQNLKYLFDTEDTLCPIGQKCYIAETKYSCTKCSKFVDRLTGQCVDTCAYVNITETDAPRMCEQPTDIVNCKFKEIVNGVTECRAACLPAQTEFSGFCVNPCPIQSFSDSNKCVQQCSSKIYQSLPTIKICIQKEQCSTGFTQRGSQLLCQTCSSNTFQQRSTSMCVQTCSFINGSFCEDNKDKTNCPFIQIVNGTKTYKCLKACPAGVEADNNGNCSIIPKNKISQNSVYIIAGVVGGGVLIAIIVVGCICTAKNRKQSNGAPRSNGAPKSTQNKEQTKRKIQNKQKSMVLQ</sequence>
<dbReference type="EMBL" id="CATOUU010000677">
    <property type="protein sequence ID" value="CAI9940512.1"/>
    <property type="molecule type" value="Genomic_DNA"/>
</dbReference>
<organism evidence="3">
    <name type="scientific">Hexamita inflata</name>
    <dbReference type="NCBI Taxonomy" id="28002"/>
    <lineage>
        <taxon>Eukaryota</taxon>
        <taxon>Metamonada</taxon>
        <taxon>Diplomonadida</taxon>
        <taxon>Hexamitidae</taxon>
        <taxon>Hexamitinae</taxon>
        <taxon>Hexamita</taxon>
    </lineage>
</organism>
<name>A0AA86U798_9EUKA</name>
<keyword evidence="5" id="KW-1185">Reference proteome</keyword>
<evidence type="ECO:0000256" key="1">
    <source>
        <dbReference type="SAM" id="MobiDB-lite"/>
    </source>
</evidence>
<evidence type="ECO:0000313" key="3">
    <source>
        <dbReference type="EMBL" id="CAI9940512.1"/>
    </source>
</evidence>
<accession>A0AA86U798</accession>
<feature type="region of interest" description="Disordered" evidence="1">
    <location>
        <begin position="1193"/>
        <end position="1228"/>
    </location>
</feature>
<evidence type="ECO:0000313" key="5">
    <source>
        <dbReference type="Proteomes" id="UP001642409"/>
    </source>
</evidence>
<reference evidence="3" key="1">
    <citation type="submission" date="2023-06" db="EMBL/GenBank/DDBJ databases">
        <authorList>
            <person name="Kurt Z."/>
        </authorList>
    </citation>
    <scope>NUCLEOTIDE SEQUENCE</scope>
</reference>
<keyword evidence="2" id="KW-0472">Membrane</keyword>
<evidence type="ECO:0000313" key="4">
    <source>
        <dbReference type="EMBL" id="CAL6086765.1"/>
    </source>
</evidence>